<organism evidence="2 3">
    <name type="scientific">Paractinoplanes atraurantiacus</name>
    <dbReference type="NCBI Taxonomy" id="1036182"/>
    <lineage>
        <taxon>Bacteria</taxon>
        <taxon>Bacillati</taxon>
        <taxon>Actinomycetota</taxon>
        <taxon>Actinomycetes</taxon>
        <taxon>Micromonosporales</taxon>
        <taxon>Micromonosporaceae</taxon>
        <taxon>Paractinoplanes</taxon>
    </lineage>
</organism>
<keyword evidence="1" id="KW-1133">Transmembrane helix</keyword>
<dbReference type="EMBL" id="OBDY01000050">
    <property type="protein sequence ID" value="SNY74099.1"/>
    <property type="molecule type" value="Genomic_DNA"/>
</dbReference>
<evidence type="ECO:0000313" key="2">
    <source>
        <dbReference type="EMBL" id="SNY74099.1"/>
    </source>
</evidence>
<gene>
    <name evidence="2" type="ORF">SAMN05421748_15019</name>
</gene>
<keyword evidence="3" id="KW-1185">Reference proteome</keyword>
<dbReference type="OrthoDB" id="9989899at2"/>
<proteinExistence type="predicted"/>
<dbReference type="RefSeq" id="WP_143235520.1">
    <property type="nucleotide sequence ID" value="NZ_OBDY01000050.1"/>
</dbReference>
<sequence>MTTAPTVSRAVWIGFALIAGVLIGATTGLLSHAGGVPVPLAIVAGGGACGATIALVLTLVRYATDGS</sequence>
<accession>A0A285KN69</accession>
<protein>
    <submittedName>
        <fullName evidence="2">Uncharacterized protein</fullName>
    </submittedName>
</protein>
<keyword evidence="1" id="KW-0472">Membrane</keyword>
<dbReference type="AlphaFoldDB" id="A0A285KN69"/>
<keyword evidence="1" id="KW-0812">Transmembrane</keyword>
<reference evidence="2 3" key="1">
    <citation type="submission" date="2017-09" db="EMBL/GenBank/DDBJ databases">
        <authorList>
            <person name="Ehlers B."/>
            <person name="Leendertz F.H."/>
        </authorList>
    </citation>
    <scope>NUCLEOTIDE SEQUENCE [LARGE SCALE GENOMIC DNA]</scope>
    <source>
        <strain evidence="2 3">CGMCC 4.6857</strain>
    </source>
</reference>
<feature type="transmembrane region" description="Helical" evidence="1">
    <location>
        <begin position="12"/>
        <end position="34"/>
    </location>
</feature>
<feature type="transmembrane region" description="Helical" evidence="1">
    <location>
        <begin position="40"/>
        <end position="60"/>
    </location>
</feature>
<evidence type="ECO:0000313" key="3">
    <source>
        <dbReference type="Proteomes" id="UP000219612"/>
    </source>
</evidence>
<dbReference type="Proteomes" id="UP000219612">
    <property type="component" value="Unassembled WGS sequence"/>
</dbReference>
<name>A0A285KN69_9ACTN</name>
<evidence type="ECO:0000256" key="1">
    <source>
        <dbReference type="SAM" id="Phobius"/>
    </source>
</evidence>